<organism evidence="6 7">
    <name type="scientific">Gopherus agassizii</name>
    <name type="common">Agassiz's desert tortoise</name>
    <dbReference type="NCBI Taxonomy" id="38772"/>
    <lineage>
        <taxon>Eukaryota</taxon>
        <taxon>Metazoa</taxon>
        <taxon>Chordata</taxon>
        <taxon>Craniata</taxon>
        <taxon>Vertebrata</taxon>
        <taxon>Euteleostomi</taxon>
        <taxon>Archelosauria</taxon>
        <taxon>Testudinata</taxon>
        <taxon>Testudines</taxon>
        <taxon>Cryptodira</taxon>
        <taxon>Durocryptodira</taxon>
        <taxon>Testudinoidea</taxon>
        <taxon>Testudinidae</taxon>
        <taxon>Gopherus</taxon>
    </lineage>
</organism>
<sequence>MRLGGEGLKVRTPGSLLFPFQCCSSPGCGQPRISGRIVERGDAARGQHHCCGRSLISAQWVVSAAHCFLFSFPQSAYRVNLGEHQQSNPSPSWVSSPVRQILVHPDYSRGTHASNITLVQLAEPVRHTDEILPVCLPGPSDSVPDNHMCWVTGWRRIDSEGKTIPWGRCYHSMLQEVQVQLIDTAACNVLYSIDPASNIGRDPIKPDMMCAGERPSLIPISLFLHDDSGGPLACDHNGTWCLMGVVSWGDGCDQPNHPSVYVRTVAYGEWIWGHVVSGEQSICLVGPWCFPVCLSVCLQLVSCVLACKGWDCLNGLARWGTNLGQGDLCSS</sequence>
<evidence type="ECO:0000256" key="3">
    <source>
        <dbReference type="ARBA" id="ARBA00022801"/>
    </source>
</evidence>
<reference evidence="6" key="3">
    <citation type="submission" date="2025-09" db="UniProtKB">
        <authorList>
            <consortium name="Ensembl"/>
        </authorList>
    </citation>
    <scope>IDENTIFICATION</scope>
</reference>
<keyword evidence="2" id="KW-0732">Signal</keyword>
<keyword evidence="1" id="KW-0645">Protease</keyword>
<dbReference type="GO" id="GO:0006508">
    <property type="term" value="P:proteolysis"/>
    <property type="evidence" value="ECO:0007669"/>
    <property type="project" value="UniProtKB-KW"/>
</dbReference>
<dbReference type="Ensembl" id="ENSGAGT00000007567.1">
    <property type="protein sequence ID" value="ENSGAGP00000006505.1"/>
    <property type="gene ID" value="ENSGAGG00000005265.1"/>
</dbReference>
<dbReference type="PROSITE" id="PS50240">
    <property type="entry name" value="TRYPSIN_DOM"/>
    <property type="match status" value="1"/>
</dbReference>
<evidence type="ECO:0000256" key="1">
    <source>
        <dbReference type="ARBA" id="ARBA00022670"/>
    </source>
</evidence>
<dbReference type="STRING" id="38772.ENSGAGP00000006505"/>
<dbReference type="PROSITE" id="PS00134">
    <property type="entry name" value="TRYPSIN_HIS"/>
    <property type="match status" value="1"/>
</dbReference>
<reference evidence="7" key="1">
    <citation type="journal article" date="2017" name="PLoS ONE">
        <title>The Agassiz's desert tortoise genome provides a resource for the conservation of a threatened species.</title>
        <authorList>
            <person name="Tollis M."/>
            <person name="DeNardo D.F."/>
            <person name="Cornelius J.A."/>
            <person name="Dolby G.A."/>
            <person name="Edwards T."/>
            <person name="Henen B.T."/>
            <person name="Karl A.E."/>
            <person name="Murphy R.W."/>
            <person name="Kusumi K."/>
        </authorList>
    </citation>
    <scope>NUCLEOTIDE SEQUENCE [LARGE SCALE GENOMIC DNA]</scope>
</reference>
<dbReference type="InterPro" id="IPR001314">
    <property type="entry name" value="Peptidase_S1A"/>
</dbReference>
<name>A0A452GWU9_9SAUR</name>
<dbReference type="Proteomes" id="UP000291020">
    <property type="component" value="Unassembled WGS sequence"/>
</dbReference>
<dbReference type="CDD" id="cd00190">
    <property type="entry name" value="Tryp_SPc"/>
    <property type="match status" value="1"/>
</dbReference>
<keyword evidence="7" id="KW-1185">Reference proteome</keyword>
<dbReference type="SMART" id="SM00020">
    <property type="entry name" value="Tryp_SPc"/>
    <property type="match status" value="1"/>
</dbReference>
<dbReference type="InterPro" id="IPR043504">
    <property type="entry name" value="Peptidase_S1_PA_chymotrypsin"/>
</dbReference>
<evidence type="ECO:0000256" key="4">
    <source>
        <dbReference type="ARBA" id="ARBA00023157"/>
    </source>
</evidence>
<dbReference type="GO" id="GO:0004252">
    <property type="term" value="F:serine-type endopeptidase activity"/>
    <property type="evidence" value="ECO:0007669"/>
    <property type="project" value="InterPro"/>
</dbReference>
<dbReference type="AlphaFoldDB" id="A0A452GWU9"/>
<dbReference type="PANTHER" id="PTHR24253:SF146">
    <property type="entry name" value="TRANSMEMBRANE PROTEASE SERINE 12"/>
    <property type="match status" value="1"/>
</dbReference>
<dbReference type="InterPro" id="IPR018114">
    <property type="entry name" value="TRYPSIN_HIS"/>
</dbReference>
<keyword evidence="4" id="KW-1015">Disulfide bond</keyword>
<evidence type="ECO:0000259" key="5">
    <source>
        <dbReference type="PROSITE" id="PS50240"/>
    </source>
</evidence>
<evidence type="ECO:0000256" key="2">
    <source>
        <dbReference type="ARBA" id="ARBA00022729"/>
    </source>
</evidence>
<accession>A0A452GWU9</accession>
<dbReference type="Gene3D" id="2.40.10.10">
    <property type="entry name" value="Trypsin-like serine proteases"/>
    <property type="match status" value="2"/>
</dbReference>
<evidence type="ECO:0000313" key="7">
    <source>
        <dbReference type="Proteomes" id="UP000291020"/>
    </source>
</evidence>
<dbReference type="InterPro" id="IPR001254">
    <property type="entry name" value="Trypsin_dom"/>
</dbReference>
<evidence type="ECO:0000313" key="6">
    <source>
        <dbReference type="Ensembl" id="ENSGAGP00000006505.1"/>
    </source>
</evidence>
<dbReference type="InterPro" id="IPR009003">
    <property type="entry name" value="Peptidase_S1_PA"/>
</dbReference>
<dbReference type="FunFam" id="2.40.10.10:FF:000024">
    <property type="entry name" value="Serine protease 53"/>
    <property type="match status" value="1"/>
</dbReference>
<feature type="domain" description="Peptidase S1" evidence="5">
    <location>
        <begin position="2"/>
        <end position="276"/>
    </location>
</feature>
<dbReference type="PRINTS" id="PR00722">
    <property type="entry name" value="CHYMOTRYPSIN"/>
</dbReference>
<keyword evidence="3" id="KW-0378">Hydrolase</keyword>
<proteinExistence type="predicted"/>
<reference evidence="6" key="2">
    <citation type="submission" date="2025-08" db="UniProtKB">
        <authorList>
            <consortium name="Ensembl"/>
        </authorList>
    </citation>
    <scope>IDENTIFICATION</scope>
</reference>
<protein>
    <recommendedName>
        <fullName evidence="5">Peptidase S1 domain-containing protein</fullName>
    </recommendedName>
</protein>
<dbReference type="PANTHER" id="PTHR24253">
    <property type="entry name" value="TRANSMEMBRANE PROTEASE SERINE"/>
    <property type="match status" value="1"/>
</dbReference>
<dbReference type="Pfam" id="PF00089">
    <property type="entry name" value="Trypsin"/>
    <property type="match status" value="1"/>
</dbReference>
<dbReference type="SUPFAM" id="SSF50494">
    <property type="entry name" value="Trypsin-like serine proteases"/>
    <property type="match status" value="1"/>
</dbReference>